<dbReference type="Gene3D" id="1.25.40.1010">
    <property type="match status" value="1"/>
</dbReference>
<organism evidence="5 6">
    <name type="scientific">Cephalotrichum gorgonifer</name>
    <dbReference type="NCBI Taxonomy" id="2041049"/>
    <lineage>
        <taxon>Eukaryota</taxon>
        <taxon>Fungi</taxon>
        <taxon>Dikarya</taxon>
        <taxon>Ascomycota</taxon>
        <taxon>Pezizomycotina</taxon>
        <taxon>Sordariomycetes</taxon>
        <taxon>Hypocreomycetidae</taxon>
        <taxon>Microascales</taxon>
        <taxon>Microascaceae</taxon>
        <taxon>Cephalotrichum</taxon>
    </lineage>
</organism>
<evidence type="ECO:0000256" key="3">
    <source>
        <dbReference type="PROSITE-ProRule" id="PRU00339"/>
    </source>
</evidence>
<evidence type="ECO:0000256" key="4">
    <source>
        <dbReference type="SAM" id="MobiDB-lite"/>
    </source>
</evidence>
<evidence type="ECO:0000256" key="2">
    <source>
        <dbReference type="ARBA" id="ARBA00022803"/>
    </source>
</evidence>
<dbReference type="SUPFAM" id="SSF48452">
    <property type="entry name" value="TPR-like"/>
    <property type="match status" value="2"/>
</dbReference>
<dbReference type="AlphaFoldDB" id="A0AAE8N0J5"/>
<evidence type="ECO:0000313" key="6">
    <source>
        <dbReference type="Proteomes" id="UP001187682"/>
    </source>
</evidence>
<protein>
    <submittedName>
        <fullName evidence="5">Related to acetyltransferase 1</fullName>
    </submittedName>
</protein>
<dbReference type="PANTHER" id="PTHR22767">
    <property type="entry name" value="N-TERMINAL ACETYLTRANSFERASE-RELATED"/>
    <property type="match status" value="1"/>
</dbReference>
<evidence type="ECO:0000256" key="1">
    <source>
        <dbReference type="ARBA" id="ARBA00022737"/>
    </source>
</evidence>
<dbReference type="FunFam" id="1.25.40.1010:FF:000002">
    <property type="entry name" value="N-terminal acetyltransferase catalytic subunit (NAT1)"/>
    <property type="match status" value="1"/>
</dbReference>
<comment type="caution">
    <text evidence="5">The sequence shown here is derived from an EMBL/GenBank/DDBJ whole genome shotgun (WGS) entry which is preliminary data.</text>
</comment>
<dbReference type="GO" id="GO:0031415">
    <property type="term" value="C:NatA complex"/>
    <property type="evidence" value="ECO:0007669"/>
    <property type="project" value="TreeGrafter"/>
</dbReference>
<proteinExistence type="predicted"/>
<keyword evidence="1" id="KW-0677">Repeat</keyword>
<dbReference type="EMBL" id="ONZQ02000009">
    <property type="protein sequence ID" value="SPO04100.1"/>
    <property type="molecule type" value="Genomic_DNA"/>
</dbReference>
<reference evidence="5" key="1">
    <citation type="submission" date="2018-03" db="EMBL/GenBank/DDBJ databases">
        <authorList>
            <person name="Guldener U."/>
        </authorList>
    </citation>
    <scope>NUCLEOTIDE SEQUENCE</scope>
</reference>
<dbReference type="PROSITE" id="PS50005">
    <property type="entry name" value="TPR"/>
    <property type="match status" value="1"/>
</dbReference>
<dbReference type="FunFam" id="1.25.40.1040:FF:000003">
    <property type="entry name" value="N-terminal acetyltransferase A, auxiliary subunit"/>
    <property type="match status" value="1"/>
</dbReference>
<feature type="compositionally biased region" description="Basic and acidic residues" evidence="4">
    <location>
        <begin position="601"/>
        <end position="611"/>
    </location>
</feature>
<dbReference type="InterPro" id="IPR019734">
    <property type="entry name" value="TPR_rpt"/>
</dbReference>
<dbReference type="PANTHER" id="PTHR22767:SF2">
    <property type="entry name" value="N(ALPHA)-ACETYLTRANSFERASE 15_16, ISOFORM A"/>
    <property type="match status" value="1"/>
</dbReference>
<feature type="region of interest" description="Disordered" evidence="4">
    <location>
        <begin position="575"/>
        <end position="636"/>
    </location>
</feature>
<dbReference type="Pfam" id="PF13181">
    <property type="entry name" value="TPR_8"/>
    <property type="match status" value="1"/>
</dbReference>
<keyword evidence="2 3" id="KW-0802">TPR repeat</keyword>
<dbReference type="Pfam" id="PF12569">
    <property type="entry name" value="NatA_aux_su"/>
    <property type="match status" value="1"/>
</dbReference>
<dbReference type="Gene3D" id="1.25.40.1040">
    <property type="match status" value="1"/>
</dbReference>
<dbReference type="InterPro" id="IPR011990">
    <property type="entry name" value="TPR-like_helical_dom_sf"/>
</dbReference>
<accession>A0AAE8N0J5</accession>
<dbReference type="SMART" id="SM00028">
    <property type="entry name" value="TPR"/>
    <property type="match status" value="4"/>
</dbReference>
<dbReference type="InterPro" id="IPR021183">
    <property type="entry name" value="NatA_aux_su"/>
</dbReference>
<gene>
    <name evidence="5" type="ORF">DNG_06783</name>
</gene>
<feature type="repeat" description="TPR" evidence="3">
    <location>
        <begin position="77"/>
        <end position="110"/>
    </location>
</feature>
<sequence>MPQPLASKEAALFRQVIRNYEDKQYKRGIKNADLILKKVPRHGDTMAMKALIMNAQNKTDDAFALAKEALTADMKSHICWHVYGLLYRSVKNFEEAIKAYKFALKLEPENSQIQRDLAILQVQMRDYQGYAQSRANMLKARPQLRQTWTALAVAHHLAGDLVEAEKVLTTYEDTLKDKKPSRSDYENSEAVMYKNTLIAEQGDYSRALEHLESAAKHNLDRLAVLEARADYLARLGRNEEAARAYRALVDRNPEHPEYYQGLLSTSGVAADDFAARKAIFDEYAAKYPRCDAAKRLPLDFLQGETFADAAKTYLAFMLDKGIPSTFHNVKHLYSDSSKKDILASIVSEYLDSHSKNGTNGATNGDESKGEAAALYYLAQHYNYHLSRDLPKALEYVEKAIERIPNSVDFTMTKARIWKHMGNLPKAAAVMDEARALDTRDRYINTKAAKYQLRADETEKALKTMALFTRADSPGGPLSDLLDMQCLWFLTEDGESHARQGNTAMALKRFHQVHDIFDVWNDDQFDFHSFVLRKGQVRAYVDMIRWEDRLHEHPFYSRAALDAVRVYLGMHDKRGSANGANGGAAGENEEQEKKKAARKAKKEQQRMEREAAEQSAKQDPNKPVPAAAADAKKVDEDPHGLKLAATTDPLKDALKFVEPLLQFSPKNLAAQLAGFDVHIRREKYLLALRCLNAAIALAPTDPKVHERTVQFRHVVAPTLASLPPAAAEVLKSEFPALAESSPAELQKFNDEFLEANKKSPRHVHAGIRARKLLGGDKAECESKLVALAGQEGLELGDAYEVLETLRGWGSETGGFLEVVKGRWPEASGFA</sequence>
<keyword evidence="6" id="KW-1185">Reference proteome</keyword>
<dbReference type="Proteomes" id="UP001187682">
    <property type="component" value="Unassembled WGS sequence"/>
</dbReference>
<evidence type="ECO:0000313" key="5">
    <source>
        <dbReference type="EMBL" id="SPO04100.1"/>
    </source>
</evidence>
<dbReference type="PIRSF" id="PIRSF000422">
    <property type="entry name" value="N-terminal-AcTrfase-A_aux_su"/>
    <property type="match status" value="1"/>
</dbReference>
<name>A0AAE8N0J5_9PEZI</name>